<evidence type="ECO:0000313" key="2">
    <source>
        <dbReference type="Proteomes" id="UP001344888"/>
    </source>
</evidence>
<dbReference type="AlphaFoldDB" id="A0AAW9NS16"/>
<reference evidence="1 2" key="1">
    <citation type="submission" date="2023-03" db="EMBL/GenBank/DDBJ databases">
        <title>Bacillus Genome Sequencing.</title>
        <authorList>
            <person name="Dunlap C."/>
        </authorList>
    </citation>
    <scope>NUCLEOTIDE SEQUENCE [LARGE SCALE GENOMIC DNA]</scope>
    <source>
        <strain evidence="1 2">B-59205</strain>
    </source>
</reference>
<dbReference type="InterPro" id="IPR023214">
    <property type="entry name" value="HAD_sf"/>
</dbReference>
<dbReference type="NCBIfam" id="TIGR00099">
    <property type="entry name" value="Cof-subfamily"/>
    <property type="match status" value="1"/>
</dbReference>
<dbReference type="Pfam" id="PF08282">
    <property type="entry name" value="Hydrolase_3"/>
    <property type="match status" value="1"/>
</dbReference>
<accession>A0AAW9NS16</accession>
<dbReference type="PANTHER" id="PTHR10000">
    <property type="entry name" value="PHOSPHOSERINE PHOSPHATASE"/>
    <property type="match status" value="1"/>
</dbReference>
<dbReference type="InterPro" id="IPR036412">
    <property type="entry name" value="HAD-like_sf"/>
</dbReference>
<dbReference type="GO" id="GO:0000287">
    <property type="term" value="F:magnesium ion binding"/>
    <property type="evidence" value="ECO:0007669"/>
    <property type="project" value="TreeGrafter"/>
</dbReference>
<keyword evidence="1" id="KW-0378">Hydrolase</keyword>
<organism evidence="1 2">
    <name type="scientific">Metasolibacillus meyeri</name>
    <dbReference type="NCBI Taxonomy" id="1071052"/>
    <lineage>
        <taxon>Bacteria</taxon>
        <taxon>Bacillati</taxon>
        <taxon>Bacillota</taxon>
        <taxon>Bacilli</taxon>
        <taxon>Bacillales</taxon>
        <taxon>Caryophanaceae</taxon>
        <taxon>Metasolibacillus</taxon>
    </lineage>
</organism>
<dbReference type="SFLD" id="SFLDS00003">
    <property type="entry name" value="Haloacid_Dehalogenase"/>
    <property type="match status" value="1"/>
</dbReference>
<dbReference type="Gene3D" id="3.40.50.1000">
    <property type="entry name" value="HAD superfamily/HAD-like"/>
    <property type="match status" value="1"/>
</dbReference>
<dbReference type="GO" id="GO:0005829">
    <property type="term" value="C:cytosol"/>
    <property type="evidence" value="ECO:0007669"/>
    <property type="project" value="TreeGrafter"/>
</dbReference>
<dbReference type="InterPro" id="IPR006379">
    <property type="entry name" value="HAD-SF_hydro_IIB"/>
</dbReference>
<protein>
    <submittedName>
        <fullName evidence="1">Cof-type HAD-IIB family hydrolase</fullName>
    </submittedName>
</protein>
<dbReference type="RefSeq" id="WP_326123229.1">
    <property type="nucleotide sequence ID" value="NZ_JARSFG010000013.1"/>
</dbReference>
<sequence>MKKILFFDVDGTLYNSEKQLPHSAKEAIIAARANGYEIAIATGRAPYMIEELREELNIDTYVTLNGQYVVYKGEVIFTDGLSNKRLEELVTFSSAQGHPVVFIDDKQMIASMPEHEGVRCSLETLQCPYPQVEPDYYKKNPVYQTLLFIREEEEAEYVKAFPDVQLVRWHAEVCDVLPLGGSKARGIQKLIGKLGMTMEDTIAFGDGLNDIEMLQEAGIGVAMGNGHIEAKKVADMQAPHVDEDGLAAAMKELGLV</sequence>
<dbReference type="SUPFAM" id="SSF56784">
    <property type="entry name" value="HAD-like"/>
    <property type="match status" value="1"/>
</dbReference>
<dbReference type="SFLD" id="SFLDG01144">
    <property type="entry name" value="C2.B.4:_PGP_Like"/>
    <property type="match status" value="1"/>
</dbReference>
<evidence type="ECO:0000313" key="1">
    <source>
        <dbReference type="EMBL" id="MEC1178768.1"/>
    </source>
</evidence>
<gene>
    <name evidence="1" type="ORF">P9B03_09765</name>
</gene>
<comment type="caution">
    <text evidence="1">The sequence shown here is derived from an EMBL/GenBank/DDBJ whole genome shotgun (WGS) entry which is preliminary data.</text>
</comment>
<dbReference type="GO" id="GO:0016791">
    <property type="term" value="F:phosphatase activity"/>
    <property type="evidence" value="ECO:0007669"/>
    <property type="project" value="TreeGrafter"/>
</dbReference>
<dbReference type="Proteomes" id="UP001344888">
    <property type="component" value="Unassembled WGS sequence"/>
</dbReference>
<dbReference type="PROSITE" id="PS01229">
    <property type="entry name" value="COF_2"/>
    <property type="match status" value="1"/>
</dbReference>
<dbReference type="PANTHER" id="PTHR10000:SF25">
    <property type="entry name" value="PHOSPHATASE YKRA-RELATED"/>
    <property type="match status" value="1"/>
</dbReference>
<dbReference type="InterPro" id="IPR000150">
    <property type="entry name" value="Cof"/>
</dbReference>
<dbReference type="NCBIfam" id="TIGR01484">
    <property type="entry name" value="HAD-SF-IIB"/>
    <property type="match status" value="1"/>
</dbReference>
<dbReference type="EMBL" id="JARSFG010000013">
    <property type="protein sequence ID" value="MEC1178768.1"/>
    <property type="molecule type" value="Genomic_DNA"/>
</dbReference>
<dbReference type="PROSITE" id="PS01228">
    <property type="entry name" value="COF_1"/>
    <property type="match status" value="1"/>
</dbReference>
<proteinExistence type="predicted"/>
<keyword evidence="2" id="KW-1185">Reference proteome</keyword>
<name>A0AAW9NS16_9BACL</name>
<dbReference type="SFLD" id="SFLDG01140">
    <property type="entry name" value="C2.B:_Phosphomannomutase_and_P"/>
    <property type="match status" value="1"/>
</dbReference>
<dbReference type="CDD" id="cd07517">
    <property type="entry name" value="HAD_HPP"/>
    <property type="match status" value="1"/>
</dbReference>
<dbReference type="Gene3D" id="3.30.1240.10">
    <property type="match status" value="1"/>
</dbReference>